<feature type="compositionally biased region" description="Basic residues" evidence="1">
    <location>
        <begin position="41"/>
        <end position="50"/>
    </location>
</feature>
<sequence length="165" mass="18976">MSEAVAKDESIESCGNISIEDEMKPEAVKNEGPLLPDNYLKQKRGRRKAAHTKLTNQLRKAVADHKMGAVRLKKLQRDELIRIYEDGKNLHRKYMDSLPDITDPERPACEKWEFQFDTDHVEILQFAIRRHNPYHAIKDEVYSLSADRLPRTTQPAGPALPEAET</sequence>
<evidence type="ECO:0000313" key="2">
    <source>
        <dbReference type="EMBL" id="KAK4013893.1"/>
    </source>
</evidence>
<feature type="region of interest" description="Disordered" evidence="1">
    <location>
        <begin position="146"/>
        <end position="165"/>
    </location>
</feature>
<evidence type="ECO:0000313" key="3">
    <source>
        <dbReference type="Proteomes" id="UP001234178"/>
    </source>
</evidence>
<keyword evidence="3" id="KW-1185">Reference proteome</keyword>
<name>A0ABQ9ZLW7_9CRUS</name>
<organism evidence="2 3">
    <name type="scientific">Daphnia magna</name>
    <dbReference type="NCBI Taxonomy" id="35525"/>
    <lineage>
        <taxon>Eukaryota</taxon>
        <taxon>Metazoa</taxon>
        <taxon>Ecdysozoa</taxon>
        <taxon>Arthropoda</taxon>
        <taxon>Crustacea</taxon>
        <taxon>Branchiopoda</taxon>
        <taxon>Diplostraca</taxon>
        <taxon>Cladocera</taxon>
        <taxon>Anomopoda</taxon>
        <taxon>Daphniidae</taxon>
        <taxon>Daphnia</taxon>
    </lineage>
</organism>
<accession>A0ABQ9ZLW7</accession>
<dbReference type="EMBL" id="JAOYFB010000004">
    <property type="protein sequence ID" value="KAK4013893.1"/>
    <property type="molecule type" value="Genomic_DNA"/>
</dbReference>
<evidence type="ECO:0000256" key="1">
    <source>
        <dbReference type="SAM" id="MobiDB-lite"/>
    </source>
</evidence>
<dbReference type="Proteomes" id="UP001234178">
    <property type="component" value="Unassembled WGS sequence"/>
</dbReference>
<feature type="region of interest" description="Disordered" evidence="1">
    <location>
        <begin position="16"/>
        <end position="50"/>
    </location>
</feature>
<comment type="caution">
    <text evidence="2">The sequence shown here is derived from an EMBL/GenBank/DDBJ whole genome shotgun (WGS) entry which is preliminary data.</text>
</comment>
<reference evidence="2 3" key="1">
    <citation type="journal article" date="2023" name="Nucleic Acids Res.">
        <title>The hologenome of Daphnia magna reveals possible DNA methylation and microbiome-mediated evolution of the host genome.</title>
        <authorList>
            <person name="Chaturvedi A."/>
            <person name="Li X."/>
            <person name="Dhandapani V."/>
            <person name="Marshall H."/>
            <person name="Kissane S."/>
            <person name="Cuenca-Cambronero M."/>
            <person name="Asole G."/>
            <person name="Calvet F."/>
            <person name="Ruiz-Romero M."/>
            <person name="Marangio P."/>
            <person name="Guigo R."/>
            <person name="Rago D."/>
            <person name="Mirbahai L."/>
            <person name="Eastwood N."/>
            <person name="Colbourne J.K."/>
            <person name="Zhou J."/>
            <person name="Mallon E."/>
            <person name="Orsini L."/>
        </authorList>
    </citation>
    <scope>NUCLEOTIDE SEQUENCE [LARGE SCALE GENOMIC DNA]</scope>
    <source>
        <strain evidence="2">LRV0_1</strain>
    </source>
</reference>
<proteinExistence type="predicted"/>
<protein>
    <submittedName>
        <fullName evidence="2">Uncharacterized protein</fullName>
    </submittedName>
</protein>
<gene>
    <name evidence="2" type="ORF">OUZ56_026445</name>
</gene>